<feature type="transmembrane region" description="Helical" evidence="1">
    <location>
        <begin position="6"/>
        <end position="30"/>
    </location>
</feature>
<evidence type="ECO:0000313" key="2">
    <source>
        <dbReference type="EMBL" id="SHH53961.1"/>
    </source>
</evidence>
<protein>
    <submittedName>
        <fullName evidence="2">Uncharacterized membrane protein</fullName>
    </submittedName>
</protein>
<dbReference type="Proteomes" id="UP000184526">
    <property type="component" value="Unassembled WGS sequence"/>
</dbReference>
<dbReference type="RefSeq" id="WP_072830093.1">
    <property type="nucleotide sequence ID" value="NZ_FQXP01000003.1"/>
</dbReference>
<accession>A0A1M5TTF0</accession>
<feature type="transmembrane region" description="Helical" evidence="1">
    <location>
        <begin position="246"/>
        <end position="273"/>
    </location>
</feature>
<feature type="transmembrane region" description="Helical" evidence="1">
    <location>
        <begin position="194"/>
        <end position="215"/>
    </location>
</feature>
<evidence type="ECO:0000313" key="3">
    <source>
        <dbReference type="Proteomes" id="UP000184526"/>
    </source>
</evidence>
<keyword evidence="1" id="KW-1133">Transmembrane helix</keyword>
<dbReference type="InterPro" id="IPR009323">
    <property type="entry name" value="DUF979"/>
</dbReference>
<dbReference type="STRING" id="1121306.SAMN02745196_00708"/>
<keyword evidence="3" id="KW-1185">Reference proteome</keyword>
<feature type="transmembrane region" description="Helical" evidence="1">
    <location>
        <begin position="285"/>
        <end position="308"/>
    </location>
</feature>
<feature type="transmembrane region" description="Helical" evidence="1">
    <location>
        <begin position="127"/>
        <end position="146"/>
    </location>
</feature>
<keyword evidence="1" id="KW-0472">Membrane</keyword>
<feature type="transmembrane region" description="Helical" evidence="1">
    <location>
        <begin position="222"/>
        <end position="240"/>
    </location>
</feature>
<evidence type="ECO:0000256" key="1">
    <source>
        <dbReference type="SAM" id="Phobius"/>
    </source>
</evidence>
<dbReference type="EMBL" id="FQXP01000003">
    <property type="protein sequence ID" value="SHH53961.1"/>
    <property type="molecule type" value="Genomic_DNA"/>
</dbReference>
<name>A0A1M5TTF0_9CLOT</name>
<keyword evidence="1" id="KW-0812">Transmembrane</keyword>
<gene>
    <name evidence="2" type="ORF">SAMN02745196_00708</name>
</gene>
<sequence>MDLKQISAFLLQAFYILTGLLMFLTAFMILKDKKHPTRLGSAAFWLILGFIFVAGNYVPYKVSGILLLAIGALTLTKQVRIGNLVAPAEKFRKEQSEKLGNKIFIPSILLAIIALAIAQFTKLDGKVAIGISAAGALLVTFIITKSPSKNLIDDSNRMMQQIGPSSILPQLLAALGTVFTTAGVGEVISGGISTIIPSGNLLAGAAAYCIGMAIFTMIMGNAFAAFAVITAGIGVPFVFAQGANPAIAGALALTAGFCGTLLTPMAANFNVVPAALLETKSKNRVIIAQVPFAIILLVIHIALMYFWAF</sequence>
<reference evidence="2 3" key="1">
    <citation type="submission" date="2016-11" db="EMBL/GenBank/DDBJ databases">
        <authorList>
            <person name="Jaros S."/>
            <person name="Januszkiewicz K."/>
            <person name="Wedrychowicz H."/>
        </authorList>
    </citation>
    <scope>NUCLEOTIDE SEQUENCE [LARGE SCALE GENOMIC DNA]</scope>
    <source>
        <strain evidence="2 3">DSM 3089</strain>
    </source>
</reference>
<dbReference type="AlphaFoldDB" id="A0A1M5TTF0"/>
<feature type="transmembrane region" description="Helical" evidence="1">
    <location>
        <begin position="42"/>
        <end position="58"/>
    </location>
</feature>
<dbReference type="OrthoDB" id="1689651at2"/>
<feature type="transmembrane region" description="Helical" evidence="1">
    <location>
        <begin position="103"/>
        <end position="121"/>
    </location>
</feature>
<dbReference type="Pfam" id="PF06166">
    <property type="entry name" value="DUF979"/>
    <property type="match status" value="1"/>
</dbReference>
<feature type="transmembrane region" description="Helical" evidence="1">
    <location>
        <begin position="167"/>
        <end position="188"/>
    </location>
</feature>
<proteinExistence type="predicted"/>
<organism evidence="2 3">
    <name type="scientific">Clostridium collagenovorans DSM 3089</name>
    <dbReference type="NCBI Taxonomy" id="1121306"/>
    <lineage>
        <taxon>Bacteria</taxon>
        <taxon>Bacillati</taxon>
        <taxon>Bacillota</taxon>
        <taxon>Clostridia</taxon>
        <taxon>Eubacteriales</taxon>
        <taxon>Clostridiaceae</taxon>
        <taxon>Clostridium</taxon>
    </lineage>
</organism>